<dbReference type="EMBL" id="MLJW01000253">
    <property type="protein sequence ID" value="OIQ91647.1"/>
    <property type="molecule type" value="Genomic_DNA"/>
</dbReference>
<evidence type="ECO:0000256" key="1">
    <source>
        <dbReference type="SAM" id="MobiDB-lite"/>
    </source>
</evidence>
<feature type="region of interest" description="Disordered" evidence="1">
    <location>
        <begin position="62"/>
        <end position="88"/>
    </location>
</feature>
<evidence type="ECO:0000313" key="3">
    <source>
        <dbReference type="EMBL" id="OIQ91647.1"/>
    </source>
</evidence>
<dbReference type="Pfam" id="PF22513">
    <property type="entry name" value="FitA-like_RHH"/>
    <property type="match status" value="1"/>
</dbReference>
<evidence type="ECO:0000259" key="2">
    <source>
        <dbReference type="Pfam" id="PF22513"/>
    </source>
</evidence>
<reference evidence="3" key="1">
    <citation type="submission" date="2016-10" db="EMBL/GenBank/DDBJ databases">
        <title>Sequence of Gallionella enrichment culture.</title>
        <authorList>
            <person name="Poehlein A."/>
            <person name="Muehling M."/>
            <person name="Daniel R."/>
        </authorList>
    </citation>
    <scope>NUCLEOTIDE SEQUENCE</scope>
</reference>
<sequence length="198" mass="21854">MRRSAGCSLRADASPPTTSCVARASPFTPDSWAHDARDSFLLGAQATREAVEAAGLRELRFGDGSHHGRQQASRHETSANPPHWRSGRRATPLRTCIHLYNMQSLTSKNYNDAMAILTVRNLPDDVHRALRVRAAQHGRSTEAEIRDILEKAAKPEGRLKLGSLLVSIAREAGGLNDAEVERFNQLRDKTPPEPLSFE</sequence>
<organism evidence="3">
    <name type="scientific">mine drainage metagenome</name>
    <dbReference type="NCBI Taxonomy" id="410659"/>
    <lineage>
        <taxon>unclassified sequences</taxon>
        <taxon>metagenomes</taxon>
        <taxon>ecological metagenomes</taxon>
    </lineage>
</organism>
<gene>
    <name evidence="3" type="primary">fitA_2</name>
    <name evidence="3" type="ORF">GALL_264220</name>
</gene>
<feature type="region of interest" description="Disordered" evidence="1">
    <location>
        <begin position="1"/>
        <end position="22"/>
    </location>
</feature>
<name>A0A1J5RI13_9ZZZZ</name>
<dbReference type="InterPro" id="IPR010985">
    <property type="entry name" value="Ribbon_hlx_hlx"/>
</dbReference>
<feature type="domain" description="Antitoxin FitA-like ribbon-helix-helix" evidence="2">
    <location>
        <begin position="115"/>
        <end position="153"/>
    </location>
</feature>
<dbReference type="InterPro" id="IPR013321">
    <property type="entry name" value="Arc_rbn_hlx_hlx"/>
</dbReference>
<protein>
    <submittedName>
        <fullName evidence="3">Antitoxin FitA</fullName>
    </submittedName>
</protein>
<proteinExistence type="predicted"/>
<dbReference type="GO" id="GO:0006355">
    <property type="term" value="P:regulation of DNA-templated transcription"/>
    <property type="evidence" value="ECO:0007669"/>
    <property type="project" value="InterPro"/>
</dbReference>
<accession>A0A1J5RI13</accession>
<dbReference type="Gene3D" id="1.10.1220.10">
    <property type="entry name" value="Met repressor-like"/>
    <property type="match status" value="1"/>
</dbReference>
<comment type="caution">
    <text evidence="3">The sequence shown here is derived from an EMBL/GenBank/DDBJ whole genome shotgun (WGS) entry which is preliminary data.</text>
</comment>
<dbReference type="SUPFAM" id="SSF47598">
    <property type="entry name" value="Ribbon-helix-helix"/>
    <property type="match status" value="1"/>
</dbReference>
<dbReference type="InterPro" id="IPR053853">
    <property type="entry name" value="FitA-like_RHH"/>
</dbReference>
<dbReference type="AlphaFoldDB" id="A0A1J5RI13"/>